<reference evidence="3" key="1">
    <citation type="journal article" date="2015" name="Nature">
        <title>Complex archaea that bridge the gap between prokaryotes and eukaryotes.</title>
        <authorList>
            <person name="Spang A."/>
            <person name="Saw J.H."/>
            <person name="Jorgensen S.L."/>
            <person name="Zaremba-Niedzwiedzka K."/>
            <person name="Martijn J."/>
            <person name="Lind A.E."/>
            <person name="van Eijk R."/>
            <person name="Schleper C."/>
            <person name="Guy L."/>
            <person name="Ettema T.J."/>
        </authorList>
    </citation>
    <scope>NUCLEOTIDE SEQUENCE</scope>
</reference>
<sequence length="166" mass="18752">MAFGDDVKINETALMWECARQAMLFHKYADQLTDAQWERDKAKIDLDQAKAQVDKDIRDNPEKWGFGERKPTEVTIAQAVILSEQYQDANMAYIEAVRVMNKIGNAKDSMAQKKSMLESMVRLYLADWNAEPGMPAHGKEAVAQAGVKEHKAALPRQLGKAKDEKK</sequence>
<comment type="caution">
    <text evidence="3">The sequence shown here is derived from an EMBL/GenBank/DDBJ whole genome shotgun (WGS) entry which is preliminary data.</text>
</comment>
<evidence type="ECO:0000256" key="2">
    <source>
        <dbReference type="SAM" id="MobiDB-lite"/>
    </source>
</evidence>
<dbReference type="AlphaFoldDB" id="A0A0F8XYU6"/>
<evidence type="ECO:0000256" key="1">
    <source>
        <dbReference type="SAM" id="Coils"/>
    </source>
</evidence>
<gene>
    <name evidence="3" type="ORF">LCGC14_2886230</name>
</gene>
<keyword evidence="1" id="KW-0175">Coiled coil</keyword>
<dbReference type="EMBL" id="LAZR01056440">
    <property type="protein sequence ID" value="KKK74193.1"/>
    <property type="molecule type" value="Genomic_DNA"/>
</dbReference>
<protein>
    <submittedName>
        <fullName evidence="3">Uncharacterized protein</fullName>
    </submittedName>
</protein>
<feature type="coiled-coil region" evidence="1">
    <location>
        <begin position="32"/>
        <end position="59"/>
    </location>
</feature>
<feature type="region of interest" description="Disordered" evidence="2">
    <location>
        <begin position="139"/>
        <end position="166"/>
    </location>
</feature>
<accession>A0A0F8XYU6</accession>
<evidence type="ECO:0000313" key="3">
    <source>
        <dbReference type="EMBL" id="KKK74193.1"/>
    </source>
</evidence>
<name>A0A0F8XYU6_9ZZZZ</name>
<organism evidence="3">
    <name type="scientific">marine sediment metagenome</name>
    <dbReference type="NCBI Taxonomy" id="412755"/>
    <lineage>
        <taxon>unclassified sequences</taxon>
        <taxon>metagenomes</taxon>
        <taxon>ecological metagenomes</taxon>
    </lineage>
</organism>
<proteinExistence type="predicted"/>